<dbReference type="Gramene" id="ONIVA07G26560.1">
    <property type="protein sequence ID" value="ONIVA07G26560.1"/>
    <property type="gene ID" value="ONIVA07G26560"/>
</dbReference>
<proteinExistence type="predicted"/>
<dbReference type="AlphaFoldDB" id="A0A0E0I5V8"/>
<dbReference type="EnsemblPlants" id="ONIVA07G26560.1">
    <property type="protein sequence ID" value="ONIVA07G26560.1"/>
    <property type="gene ID" value="ONIVA07G26560"/>
</dbReference>
<reference evidence="2" key="1">
    <citation type="submission" date="2015-04" db="UniProtKB">
        <authorList>
            <consortium name="EnsemblPlants"/>
        </authorList>
    </citation>
    <scope>IDENTIFICATION</scope>
    <source>
        <strain evidence="2">SL10</strain>
    </source>
</reference>
<dbReference type="Proteomes" id="UP000006591">
    <property type="component" value="Chromosome 7"/>
</dbReference>
<feature type="region of interest" description="Disordered" evidence="1">
    <location>
        <begin position="67"/>
        <end position="117"/>
    </location>
</feature>
<evidence type="ECO:0000256" key="1">
    <source>
        <dbReference type="SAM" id="MobiDB-lite"/>
    </source>
</evidence>
<dbReference type="HOGENOM" id="CLU_1790037_0_0_1"/>
<reference evidence="2" key="2">
    <citation type="submission" date="2018-04" db="EMBL/GenBank/DDBJ databases">
        <title>OnivRS2 (Oryza nivara Reference Sequence Version 2).</title>
        <authorList>
            <person name="Zhang J."/>
            <person name="Kudrna D."/>
            <person name="Lee S."/>
            <person name="Talag J."/>
            <person name="Rajasekar S."/>
            <person name="Welchert J."/>
            <person name="Hsing Y.-I."/>
            <person name="Wing R.A."/>
        </authorList>
    </citation>
    <scope>NUCLEOTIDE SEQUENCE [LARGE SCALE GENOMIC DNA]</scope>
    <source>
        <strain evidence="2">SL10</strain>
    </source>
</reference>
<organism evidence="2">
    <name type="scientific">Oryza nivara</name>
    <name type="common">Indian wild rice</name>
    <name type="synonym">Oryza sativa f. spontanea</name>
    <dbReference type="NCBI Taxonomy" id="4536"/>
    <lineage>
        <taxon>Eukaryota</taxon>
        <taxon>Viridiplantae</taxon>
        <taxon>Streptophyta</taxon>
        <taxon>Embryophyta</taxon>
        <taxon>Tracheophyta</taxon>
        <taxon>Spermatophyta</taxon>
        <taxon>Magnoliopsida</taxon>
        <taxon>Liliopsida</taxon>
        <taxon>Poales</taxon>
        <taxon>Poaceae</taxon>
        <taxon>BOP clade</taxon>
        <taxon>Oryzoideae</taxon>
        <taxon>Oryzeae</taxon>
        <taxon>Oryzinae</taxon>
        <taxon>Oryza</taxon>
    </lineage>
</organism>
<evidence type="ECO:0000313" key="3">
    <source>
        <dbReference type="Proteomes" id="UP000006591"/>
    </source>
</evidence>
<accession>A0A0E0I5V8</accession>
<protein>
    <recommendedName>
        <fullName evidence="4">DUF834 domain-containing protein</fullName>
    </recommendedName>
</protein>
<keyword evidence="3" id="KW-1185">Reference proteome</keyword>
<evidence type="ECO:0008006" key="4">
    <source>
        <dbReference type="Google" id="ProtNLM"/>
    </source>
</evidence>
<sequence length="145" mass="15505">MQYRVCVSCGDWRRIRGGVEKTGRRWRLGEGGGGVEEGAIAVAYQPATATAAAQQWRRRRGLRAERAADRASVGGLRAKRTANEHGATAHGSREVRLPAGPASDAREGEGVVGGGSWPEEEVIKDKLMDAIEGHVLGEAKLMAVF</sequence>
<evidence type="ECO:0000313" key="2">
    <source>
        <dbReference type="EnsemblPlants" id="ONIVA07G26560.1"/>
    </source>
</evidence>
<name>A0A0E0I5V8_ORYNI</name>